<protein>
    <submittedName>
        <fullName evidence="1">Uncharacterized protein</fullName>
    </submittedName>
</protein>
<dbReference type="EMBL" id="BAABHJ010000003">
    <property type="protein sequence ID" value="GAA4603847.1"/>
    <property type="molecule type" value="Genomic_DNA"/>
</dbReference>
<dbReference type="RefSeq" id="WP_345349813.1">
    <property type="nucleotide sequence ID" value="NZ_BAABHJ010000003.1"/>
</dbReference>
<evidence type="ECO:0000313" key="1">
    <source>
        <dbReference type="EMBL" id="GAA4603847.1"/>
    </source>
</evidence>
<proteinExistence type="predicted"/>
<reference evidence="2" key="1">
    <citation type="journal article" date="2019" name="Int. J. Syst. Evol. Microbiol.">
        <title>The Global Catalogue of Microorganisms (GCM) 10K type strain sequencing project: providing services to taxonomists for standard genome sequencing and annotation.</title>
        <authorList>
            <consortium name="The Broad Institute Genomics Platform"/>
            <consortium name="The Broad Institute Genome Sequencing Center for Infectious Disease"/>
            <person name="Wu L."/>
            <person name="Ma J."/>
        </authorList>
    </citation>
    <scope>NUCLEOTIDE SEQUENCE [LARGE SCALE GENOMIC DNA]</scope>
    <source>
        <strain evidence="2">JCM 17938</strain>
    </source>
</reference>
<gene>
    <name evidence="1" type="ORF">GCM10023195_12900</name>
</gene>
<name>A0ABP8TET2_9ACTN</name>
<accession>A0ABP8TET2</accession>
<organism evidence="1 2">
    <name type="scientific">Actinoallomurus liliacearum</name>
    <dbReference type="NCBI Taxonomy" id="1080073"/>
    <lineage>
        <taxon>Bacteria</taxon>
        <taxon>Bacillati</taxon>
        <taxon>Actinomycetota</taxon>
        <taxon>Actinomycetes</taxon>
        <taxon>Streptosporangiales</taxon>
        <taxon>Thermomonosporaceae</taxon>
        <taxon>Actinoallomurus</taxon>
    </lineage>
</organism>
<sequence>MLRAQWLGDGHVQVPADTIPAGLWDDLAAEATKLEHDAIPRERTVPGLQTLRDGSITSPQRCHVHPGGEALKTLVRHPALMEVACEATGSTRMVAIRWGYKWYRPGDHMQVHRDEGKCTITYSAGLVGDLGTMGWLPNLRWLPSREIADRFSGEEFPHDDGTFPVLHRVMTGFDGVRVPHWRPPYEQDLGVMVTCCFASRA</sequence>
<comment type="caution">
    <text evidence="1">The sequence shown here is derived from an EMBL/GenBank/DDBJ whole genome shotgun (WGS) entry which is preliminary data.</text>
</comment>
<dbReference type="Proteomes" id="UP001500212">
    <property type="component" value="Unassembled WGS sequence"/>
</dbReference>
<evidence type="ECO:0000313" key="2">
    <source>
        <dbReference type="Proteomes" id="UP001500212"/>
    </source>
</evidence>
<keyword evidence="2" id="KW-1185">Reference proteome</keyword>